<gene>
    <name evidence="7" type="ORF">H9X81_05700</name>
</gene>
<evidence type="ECO:0000259" key="6">
    <source>
        <dbReference type="Pfam" id="PF08281"/>
    </source>
</evidence>
<dbReference type="InterPro" id="IPR013325">
    <property type="entry name" value="RNA_pol_sigma_r2"/>
</dbReference>
<dbReference type="SUPFAM" id="SSF88946">
    <property type="entry name" value="Sigma2 domain of RNA polymerase sigma factors"/>
    <property type="match status" value="1"/>
</dbReference>
<keyword evidence="8" id="KW-1185">Reference proteome</keyword>
<feature type="domain" description="RNA polymerase sigma-70 region 2" evidence="5">
    <location>
        <begin position="11"/>
        <end position="74"/>
    </location>
</feature>
<keyword evidence="2" id="KW-0805">Transcription regulation</keyword>
<dbReference type="SUPFAM" id="SSF88659">
    <property type="entry name" value="Sigma3 and sigma4 domains of RNA polymerase sigma factors"/>
    <property type="match status" value="1"/>
</dbReference>
<sequence length="160" mass="18914">MRSEWEANRAIDRYADLVRRVCMIHLKNHADTEDIFQTVFLKYVTGTTEFESEEHEKAWFIRVTINACKDLLRSFFRSRTVSLDDLLEQPDQVPEDHREVLEAVLALPDKYRDVVYLHYYEGYTAPEIGTILHKNPNTVYTLLTRARDELRKMLGGEDFE</sequence>
<name>A0ABS2GP56_9FIRM</name>
<evidence type="ECO:0000259" key="5">
    <source>
        <dbReference type="Pfam" id="PF04542"/>
    </source>
</evidence>
<dbReference type="Gene3D" id="1.10.10.10">
    <property type="entry name" value="Winged helix-like DNA-binding domain superfamily/Winged helix DNA-binding domain"/>
    <property type="match status" value="1"/>
</dbReference>
<dbReference type="Gene3D" id="1.10.1740.10">
    <property type="match status" value="1"/>
</dbReference>
<comment type="similarity">
    <text evidence="1">Belongs to the sigma-70 factor family. ECF subfamily.</text>
</comment>
<dbReference type="Pfam" id="PF08281">
    <property type="entry name" value="Sigma70_r4_2"/>
    <property type="match status" value="1"/>
</dbReference>
<dbReference type="Pfam" id="PF04542">
    <property type="entry name" value="Sigma70_r2"/>
    <property type="match status" value="1"/>
</dbReference>
<dbReference type="RefSeq" id="WP_204720476.1">
    <property type="nucleotide sequence ID" value="NZ_JACSNR010000005.1"/>
</dbReference>
<proteinExistence type="inferred from homology"/>
<dbReference type="NCBIfam" id="TIGR02937">
    <property type="entry name" value="sigma70-ECF"/>
    <property type="match status" value="1"/>
</dbReference>
<evidence type="ECO:0000256" key="4">
    <source>
        <dbReference type="ARBA" id="ARBA00023163"/>
    </source>
</evidence>
<dbReference type="InterPro" id="IPR014284">
    <property type="entry name" value="RNA_pol_sigma-70_dom"/>
</dbReference>
<dbReference type="InterPro" id="IPR013249">
    <property type="entry name" value="RNA_pol_sigma70_r4_t2"/>
</dbReference>
<protein>
    <submittedName>
        <fullName evidence="7">Sigma-70 family RNA polymerase sigma factor</fullName>
    </submittedName>
</protein>
<dbReference type="CDD" id="cd06171">
    <property type="entry name" value="Sigma70_r4"/>
    <property type="match status" value="1"/>
</dbReference>
<evidence type="ECO:0000256" key="2">
    <source>
        <dbReference type="ARBA" id="ARBA00023015"/>
    </source>
</evidence>
<dbReference type="Proteomes" id="UP000724149">
    <property type="component" value="Unassembled WGS sequence"/>
</dbReference>
<evidence type="ECO:0000256" key="1">
    <source>
        <dbReference type="ARBA" id="ARBA00010641"/>
    </source>
</evidence>
<accession>A0ABS2GP56</accession>
<evidence type="ECO:0000313" key="7">
    <source>
        <dbReference type="EMBL" id="MBM6923184.1"/>
    </source>
</evidence>
<dbReference type="InterPro" id="IPR013324">
    <property type="entry name" value="RNA_pol_sigma_r3/r4-like"/>
</dbReference>
<evidence type="ECO:0000313" key="8">
    <source>
        <dbReference type="Proteomes" id="UP000724149"/>
    </source>
</evidence>
<dbReference type="EMBL" id="JACSNR010000005">
    <property type="protein sequence ID" value="MBM6923184.1"/>
    <property type="molecule type" value="Genomic_DNA"/>
</dbReference>
<dbReference type="InterPro" id="IPR039425">
    <property type="entry name" value="RNA_pol_sigma-70-like"/>
</dbReference>
<keyword evidence="3" id="KW-0731">Sigma factor</keyword>
<organism evidence="7 8">
    <name type="scientific">Hydrogenoanaerobacterium saccharovorans</name>
    <dbReference type="NCBI Taxonomy" id="474960"/>
    <lineage>
        <taxon>Bacteria</taxon>
        <taxon>Bacillati</taxon>
        <taxon>Bacillota</taxon>
        <taxon>Clostridia</taxon>
        <taxon>Eubacteriales</taxon>
        <taxon>Oscillospiraceae</taxon>
        <taxon>Hydrogenoanaerobacterium</taxon>
    </lineage>
</organism>
<dbReference type="InterPro" id="IPR007627">
    <property type="entry name" value="RNA_pol_sigma70_r2"/>
</dbReference>
<reference evidence="7 8" key="1">
    <citation type="journal article" date="2021" name="Sci. Rep.">
        <title>The distribution of antibiotic resistance genes in chicken gut microbiota commensals.</title>
        <authorList>
            <person name="Juricova H."/>
            <person name="Matiasovicova J."/>
            <person name="Kubasova T."/>
            <person name="Cejkova D."/>
            <person name="Rychlik I."/>
        </authorList>
    </citation>
    <scope>NUCLEOTIDE SEQUENCE [LARGE SCALE GENOMIC DNA]</scope>
    <source>
        <strain evidence="7 8">An564</strain>
    </source>
</reference>
<comment type="caution">
    <text evidence="7">The sequence shown here is derived from an EMBL/GenBank/DDBJ whole genome shotgun (WGS) entry which is preliminary data.</text>
</comment>
<dbReference type="PANTHER" id="PTHR43133">
    <property type="entry name" value="RNA POLYMERASE ECF-TYPE SIGMA FACTO"/>
    <property type="match status" value="1"/>
</dbReference>
<dbReference type="PANTHER" id="PTHR43133:SF60">
    <property type="entry name" value="RNA POLYMERASE SIGMA FACTOR SIGV"/>
    <property type="match status" value="1"/>
</dbReference>
<feature type="domain" description="RNA polymerase sigma factor 70 region 4 type 2" evidence="6">
    <location>
        <begin position="98"/>
        <end position="150"/>
    </location>
</feature>
<evidence type="ECO:0000256" key="3">
    <source>
        <dbReference type="ARBA" id="ARBA00023082"/>
    </source>
</evidence>
<keyword evidence="4" id="KW-0804">Transcription</keyword>
<dbReference type="InterPro" id="IPR036388">
    <property type="entry name" value="WH-like_DNA-bd_sf"/>
</dbReference>